<dbReference type="PANTHER" id="PTHR33930:SF2">
    <property type="entry name" value="BLR3452 PROTEIN"/>
    <property type="match status" value="1"/>
</dbReference>
<gene>
    <name evidence="3" type="ORF">FIB18_21995</name>
    <name evidence="2" type="ORF">GGQ79_004440</name>
</gene>
<feature type="domain" description="Carboxymuconolactone decarboxylase-like" evidence="1">
    <location>
        <begin position="23"/>
        <end position="105"/>
    </location>
</feature>
<keyword evidence="5" id="KW-1185">Reference proteome</keyword>
<sequence length="110" mass="11745">MENIRDKLGQAKARLGVFSKSTPLLMQGFGAISKQATQPGSFSSGQKELIAVAIAVSKGCEDCILYHVEAARKHGAEETQLIEALEVSIEMGGGPAIMYSAKALEIFRAF</sequence>
<evidence type="ECO:0000313" key="4">
    <source>
        <dbReference type="Proteomes" id="UP000313390"/>
    </source>
</evidence>
<evidence type="ECO:0000313" key="3">
    <source>
        <dbReference type="EMBL" id="TNV09091.1"/>
    </source>
</evidence>
<dbReference type="SUPFAM" id="SSF69118">
    <property type="entry name" value="AhpD-like"/>
    <property type="match status" value="1"/>
</dbReference>
<protein>
    <submittedName>
        <fullName evidence="2">AhpD family alkylhydroperoxidase</fullName>
    </submittedName>
    <submittedName>
        <fullName evidence="3">Carboxymuconolactone decarboxylase family protein</fullName>
    </submittedName>
</protein>
<dbReference type="Gene3D" id="1.20.1290.10">
    <property type="entry name" value="AhpD-like"/>
    <property type="match status" value="1"/>
</dbReference>
<dbReference type="PANTHER" id="PTHR33930">
    <property type="entry name" value="ALKYL HYDROPEROXIDE REDUCTASE AHPD"/>
    <property type="match status" value="1"/>
</dbReference>
<proteinExistence type="predicted"/>
<dbReference type="EMBL" id="VEWK01000016">
    <property type="protein sequence ID" value="TNV09091.1"/>
    <property type="molecule type" value="Genomic_DNA"/>
</dbReference>
<dbReference type="RefSeq" id="WP_140022745.1">
    <property type="nucleotide sequence ID" value="NZ_JACIEX010000015.1"/>
</dbReference>
<dbReference type="AlphaFoldDB" id="A0A5C5CD36"/>
<dbReference type="EMBL" id="JACIEX010000015">
    <property type="protein sequence ID" value="MBB4095887.1"/>
    <property type="molecule type" value="Genomic_DNA"/>
</dbReference>
<name>A0A5C5CD36_9HYPH</name>
<reference evidence="2 5" key="3">
    <citation type="submission" date="2020-08" db="EMBL/GenBank/DDBJ databases">
        <title>Genomic Encyclopedia of Type Strains, Phase IV (KMG-IV): sequencing the most valuable type-strain genomes for metagenomic binning, comparative biology and taxonomic classification.</title>
        <authorList>
            <person name="Goeker M."/>
        </authorList>
    </citation>
    <scope>NUCLEOTIDE SEQUENCE [LARGE SCALE GENOMIC DNA]</scope>
    <source>
        <strain evidence="2 5">DSM 23868</strain>
    </source>
</reference>
<dbReference type="GO" id="GO:0051920">
    <property type="term" value="F:peroxiredoxin activity"/>
    <property type="evidence" value="ECO:0007669"/>
    <property type="project" value="InterPro"/>
</dbReference>
<dbReference type="InterPro" id="IPR003779">
    <property type="entry name" value="CMD-like"/>
</dbReference>
<evidence type="ECO:0000313" key="5">
    <source>
        <dbReference type="Proteomes" id="UP000553980"/>
    </source>
</evidence>
<evidence type="ECO:0000259" key="1">
    <source>
        <dbReference type="Pfam" id="PF02627"/>
    </source>
</evidence>
<dbReference type="InterPro" id="IPR029032">
    <property type="entry name" value="AhpD-like"/>
</dbReference>
<dbReference type="OrthoDB" id="1683318at2"/>
<dbReference type="InterPro" id="IPR004675">
    <property type="entry name" value="AhpD_core"/>
</dbReference>
<reference evidence="3 4" key="1">
    <citation type="journal article" date="2011" name="Int. J. Syst. Evol. Microbiol.">
        <title>Ochrobactrum pecoris sp. nov., isolated from farm animals.</title>
        <authorList>
            <person name="Kampfer P."/>
            <person name="Huber B."/>
            <person name="Busse H.J."/>
            <person name="Scholz H.C."/>
            <person name="Tomaso H."/>
            <person name="Hotzel H."/>
            <person name="Melzer F."/>
        </authorList>
    </citation>
    <scope>NUCLEOTIDE SEQUENCE [LARGE SCALE GENOMIC DNA]</scope>
    <source>
        <strain evidence="3 4">08RB2639</strain>
    </source>
</reference>
<dbReference type="Pfam" id="PF02627">
    <property type="entry name" value="CMD"/>
    <property type="match status" value="1"/>
</dbReference>
<dbReference type="Proteomes" id="UP000553980">
    <property type="component" value="Unassembled WGS sequence"/>
</dbReference>
<dbReference type="NCBIfam" id="TIGR00778">
    <property type="entry name" value="ahpD_dom"/>
    <property type="match status" value="1"/>
</dbReference>
<accession>A0A5C5CD36</accession>
<comment type="caution">
    <text evidence="3">The sequence shown here is derived from an EMBL/GenBank/DDBJ whole genome shotgun (WGS) entry which is preliminary data.</text>
</comment>
<reference evidence="3" key="2">
    <citation type="submission" date="2019-06" db="EMBL/GenBank/DDBJ databases">
        <authorList>
            <person name="Hu M."/>
        </authorList>
    </citation>
    <scope>NUCLEOTIDE SEQUENCE</scope>
    <source>
        <strain evidence="3">08RB2639</strain>
    </source>
</reference>
<evidence type="ECO:0000313" key="2">
    <source>
        <dbReference type="EMBL" id="MBB4095887.1"/>
    </source>
</evidence>
<dbReference type="Proteomes" id="UP000313390">
    <property type="component" value="Unassembled WGS sequence"/>
</dbReference>
<organism evidence="3 4">
    <name type="scientific">Brucella pecoris</name>
    <dbReference type="NCBI Taxonomy" id="867683"/>
    <lineage>
        <taxon>Bacteria</taxon>
        <taxon>Pseudomonadati</taxon>
        <taxon>Pseudomonadota</taxon>
        <taxon>Alphaproteobacteria</taxon>
        <taxon>Hyphomicrobiales</taxon>
        <taxon>Brucellaceae</taxon>
        <taxon>Brucella/Ochrobactrum group</taxon>
        <taxon>Brucella</taxon>
    </lineage>
</organism>